<keyword evidence="4" id="KW-1185">Reference proteome</keyword>
<dbReference type="Pfam" id="PF17111">
    <property type="entry name" value="PigL_N"/>
    <property type="match status" value="1"/>
</dbReference>
<dbReference type="Proteomes" id="UP001239445">
    <property type="component" value="Unassembled WGS sequence"/>
</dbReference>
<protein>
    <recommendedName>
        <fullName evidence="2">Azaphilone pigments biosynthesis cluster protein L N-terminal domain-containing protein</fullName>
    </recommendedName>
</protein>
<gene>
    <name evidence="3" type="ORF">QBC47DRAFT_406456</name>
</gene>
<dbReference type="InterPro" id="IPR031348">
    <property type="entry name" value="PigL_N"/>
</dbReference>
<dbReference type="AlphaFoldDB" id="A0AAJ0B3X5"/>
<evidence type="ECO:0000256" key="1">
    <source>
        <dbReference type="SAM" id="MobiDB-lite"/>
    </source>
</evidence>
<feature type="domain" description="Azaphilone pigments biosynthesis cluster protein L N-terminal" evidence="2">
    <location>
        <begin position="1"/>
        <end position="136"/>
    </location>
</feature>
<organism evidence="3 4">
    <name type="scientific">Echria macrotheca</name>
    <dbReference type="NCBI Taxonomy" id="438768"/>
    <lineage>
        <taxon>Eukaryota</taxon>
        <taxon>Fungi</taxon>
        <taxon>Dikarya</taxon>
        <taxon>Ascomycota</taxon>
        <taxon>Pezizomycotina</taxon>
        <taxon>Sordariomycetes</taxon>
        <taxon>Sordariomycetidae</taxon>
        <taxon>Sordariales</taxon>
        <taxon>Schizotheciaceae</taxon>
        <taxon>Echria</taxon>
    </lineage>
</organism>
<evidence type="ECO:0000259" key="2">
    <source>
        <dbReference type="Pfam" id="PF17111"/>
    </source>
</evidence>
<dbReference type="EMBL" id="MU839843">
    <property type="protein sequence ID" value="KAK1751201.1"/>
    <property type="molecule type" value="Genomic_DNA"/>
</dbReference>
<evidence type="ECO:0000313" key="4">
    <source>
        <dbReference type="Proteomes" id="UP001239445"/>
    </source>
</evidence>
<accession>A0AAJ0B3X5</accession>
<feature type="compositionally biased region" description="Acidic residues" evidence="1">
    <location>
        <begin position="209"/>
        <end position="229"/>
    </location>
</feature>
<name>A0AAJ0B3X5_9PEZI</name>
<reference evidence="3" key="1">
    <citation type="submission" date="2023-06" db="EMBL/GenBank/DDBJ databases">
        <title>Genome-scale phylogeny and comparative genomics of the fungal order Sordariales.</title>
        <authorList>
            <consortium name="Lawrence Berkeley National Laboratory"/>
            <person name="Hensen N."/>
            <person name="Bonometti L."/>
            <person name="Westerberg I."/>
            <person name="Brannstrom I.O."/>
            <person name="Guillou S."/>
            <person name="Cros-Aarteil S."/>
            <person name="Calhoun S."/>
            <person name="Haridas S."/>
            <person name="Kuo A."/>
            <person name="Mondo S."/>
            <person name="Pangilinan J."/>
            <person name="Riley R."/>
            <person name="Labutti K."/>
            <person name="Andreopoulos B."/>
            <person name="Lipzen A."/>
            <person name="Chen C."/>
            <person name="Yanf M."/>
            <person name="Daum C."/>
            <person name="Ng V."/>
            <person name="Clum A."/>
            <person name="Steindorff A."/>
            <person name="Ohm R."/>
            <person name="Martin F."/>
            <person name="Silar P."/>
            <person name="Natvig D."/>
            <person name="Lalanne C."/>
            <person name="Gautier V."/>
            <person name="Ament-Velasquez S.L."/>
            <person name="Kruys A."/>
            <person name="Hutchinson M.I."/>
            <person name="Powell A.J."/>
            <person name="Barry K."/>
            <person name="Miller A.N."/>
            <person name="Grigoriev I.V."/>
            <person name="Debuchy R."/>
            <person name="Gladieux P."/>
            <person name="Thoren M.H."/>
            <person name="Johannesson H."/>
        </authorList>
    </citation>
    <scope>NUCLEOTIDE SEQUENCE</scope>
    <source>
        <strain evidence="3">PSN4</strain>
    </source>
</reference>
<sequence>MDPLSISVAVLSITECIRKTSTSITDFIRTVRSARPDLAETSRQLRELDTILKPLRGDDTEGVPENPRSSIKPVLINCESILDEITDVLDKHKTSRLGAVRWASSGKSEVAKLNAQLGAYLRTLGLAIGVTTLTQGQDIKNDTRHIPPLRDDVAEILHGMAELKVEVAELKSTLPPALRGRTYLLDTFLDSLTTYTESIVDAQSVRGNDDDDADDDYDEDFNDQDSDDYDETVIESWALRVAAETGRPETQQPPYR</sequence>
<proteinExistence type="predicted"/>
<feature type="region of interest" description="Disordered" evidence="1">
    <location>
        <begin position="203"/>
        <end position="229"/>
    </location>
</feature>
<comment type="caution">
    <text evidence="3">The sequence shown here is derived from an EMBL/GenBank/DDBJ whole genome shotgun (WGS) entry which is preliminary data.</text>
</comment>
<evidence type="ECO:0000313" key="3">
    <source>
        <dbReference type="EMBL" id="KAK1751201.1"/>
    </source>
</evidence>